<proteinExistence type="predicted"/>
<reference evidence="1" key="1">
    <citation type="submission" date="2021-05" db="EMBL/GenBank/DDBJ databases">
        <authorList>
            <person name="Pan Q."/>
            <person name="Jouanno E."/>
            <person name="Zahm M."/>
            <person name="Klopp C."/>
            <person name="Cabau C."/>
            <person name="Louis A."/>
            <person name="Berthelot C."/>
            <person name="Parey E."/>
            <person name="Roest Crollius H."/>
            <person name="Montfort J."/>
            <person name="Robinson-Rechavi M."/>
            <person name="Bouchez O."/>
            <person name="Lampietro C."/>
            <person name="Lopez Roques C."/>
            <person name="Donnadieu C."/>
            <person name="Postlethwait J."/>
            <person name="Bobe J."/>
            <person name="Dillon D."/>
            <person name="Chandos A."/>
            <person name="von Hippel F."/>
            <person name="Guiguen Y."/>
        </authorList>
    </citation>
    <scope>NUCLEOTIDE SEQUENCE</scope>
    <source>
        <strain evidence="1">YG-Jan2019</strain>
    </source>
</reference>
<evidence type="ECO:0000313" key="2">
    <source>
        <dbReference type="Proteomes" id="UP001157502"/>
    </source>
</evidence>
<dbReference type="Proteomes" id="UP001157502">
    <property type="component" value="Chromosome 27"/>
</dbReference>
<sequence length="116" mass="12462">MKRKAKQSSLFAFILSKKRSEEQETPAILSNSVTNEELPILLGRPLHIKSSRSHPLTPASKEPRRAAPPPQCEVPACPLLPTPPTMAATTPAAAKPPTMAAAQDCFRPSNAQKGLD</sequence>
<organism evidence="1 2">
    <name type="scientific">Dallia pectoralis</name>
    <name type="common">Alaska blackfish</name>
    <dbReference type="NCBI Taxonomy" id="75939"/>
    <lineage>
        <taxon>Eukaryota</taxon>
        <taxon>Metazoa</taxon>
        <taxon>Chordata</taxon>
        <taxon>Craniata</taxon>
        <taxon>Vertebrata</taxon>
        <taxon>Euteleostomi</taxon>
        <taxon>Actinopterygii</taxon>
        <taxon>Neopterygii</taxon>
        <taxon>Teleostei</taxon>
        <taxon>Protacanthopterygii</taxon>
        <taxon>Esociformes</taxon>
        <taxon>Umbridae</taxon>
        <taxon>Dallia</taxon>
    </lineage>
</organism>
<evidence type="ECO:0000313" key="1">
    <source>
        <dbReference type="EMBL" id="KAJ7991202.1"/>
    </source>
</evidence>
<accession>A0ACC2FIT4</accession>
<name>A0ACC2FIT4_DALPE</name>
<protein>
    <submittedName>
        <fullName evidence="1">Uncharacterized protein</fullName>
    </submittedName>
</protein>
<comment type="caution">
    <text evidence="1">The sequence shown here is derived from an EMBL/GenBank/DDBJ whole genome shotgun (WGS) entry which is preliminary data.</text>
</comment>
<dbReference type="EMBL" id="CM055754">
    <property type="protein sequence ID" value="KAJ7991202.1"/>
    <property type="molecule type" value="Genomic_DNA"/>
</dbReference>
<gene>
    <name evidence="1" type="ORF">DPEC_G00294800</name>
</gene>
<keyword evidence="2" id="KW-1185">Reference proteome</keyword>